<dbReference type="EMBL" id="JDVG02000032">
    <property type="protein sequence ID" value="KFB74469.1"/>
    <property type="molecule type" value="Genomic_DNA"/>
</dbReference>
<dbReference type="SUPFAM" id="SSF53335">
    <property type="entry name" value="S-adenosyl-L-methionine-dependent methyltransferases"/>
    <property type="match status" value="1"/>
</dbReference>
<dbReference type="GO" id="GO:0008168">
    <property type="term" value="F:methyltransferase activity"/>
    <property type="evidence" value="ECO:0007669"/>
    <property type="project" value="UniProtKB-KW"/>
</dbReference>
<proteinExistence type="predicted"/>
<evidence type="ECO:0000313" key="1">
    <source>
        <dbReference type="EMBL" id="KFB74469.1"/>
    </source>
</evidence>
<keyword evidence="1" id="KW-0489">Methyltransferase</keyword>
<accession>A0A080MBE0</accession>
<dbReference type="InterPro" id="IPR029063">
    <property type="entry name" value="SAM-dependent_MTases_sf"/>
</dbReference>
<reference evidence="1 2" key="1">
    <citation type="submission" date="2014-02" db="EMBL/GenBank/DDBJ databases">
        <title>Expanding our view of genomic diversity in Candidatus Accumulibacter clades.</title>
        <authorList>
            <person name="Skennerton C.T."/>
            <person name="Barr J.J."/>
            <person name="Slater F.R."/>
            <person name="Bond P.L."/>
            <person name="Tyson G.W."/>
        </authorList>
    </citation>
    <scope>NUCLEOTIDE SEQUENCE [LARGE SCALE GENOMIC DNA]</scope>
    <source>
        <strain evidence="2">BA-91</strain>
    </source>
</reference>
<dbReference type="Gene3D" id="3.40.50.150">
    <property type="entry name" value="Vaccinia Virus protein VP39"/>
    <property type="match status" value="1"/>
</dbReference>
<comment type="caution">
    <text evidence="1">The sequence shown here is derived from an EMBL/GenBank/DDBJ whole genome shotgun (WGS) entry which is preliminary data.</text>
</comment>
<protein>
    <submittedName>
        <fullName evidence="1">Bifunctional 3-demethylubiquinone-9 3-methyltransferase/ 2-octaprenyl-6-hydroxy phenol methylase</fullName>
    </submittedName>
</protein>
<organism evidence="1 2">
    <name type="scientific">Candidatus Accumulibacter phosphatis</name>
    <dbReference type="NCBI Taxonomy" id="327160"/>
    <lineage>
        <taxon>Bacteria</taxon>
        <taxon>Pseudomonadati</taxon>
        <taxon>Pseudomonadota</taxon>
        <taxon>Betaproteobacteria</taxon>
        <taxon>Candidatus Accumulibacter</taxon>
    </lineage>
</organism>
<dbReference type="Proteomes" id="UP000020077">
    <property type="component" value="Unassembled WGS sequence"/>
</dbReference>
<name>A0A080MBE0_9PROT</name>
<dbReference type="Pfam" id="PF13489">
    <property type="entry name" value="Methyltransf_23"/>
    <property type="match status" value="1"/>
</dbReference>
<gene>
    <name evidence="1" type="ORF">AW09_000235</name>
</gene>
<evidence type="ECO:0000313" key="2">
    <source>
        <dbReference type="Proteomes" id="UP000020077"/>
    </source>
</evidence>
<keyword evidence="1" id="KW-0830">Ubiquinone</keyword>
<keyword evidence="1" id="KW-0808">Transferase</keyword>
<dbReference type="CDD" id="cd02440">
    <property type="entry name" value="AdoMet_MTases"/>
    <property type="match status" value="1"/>
</dbReference>
<sequence>MNDRTYIFDSELRIWRTPTHDSIAYSDGDEVERRLLSILKQTRDLSSTSDELRKQIVDWPTEYHFSPTRANLLRPFRIDKSQRILELGCGCGNLTRYLGESGAHVTAVEGSVVRASIAAERCRDLANVMIVADSIELFTSAGGFDMVTLIGVLEYAPLFFAGDNPALQCLAAARHLLAPGGTMLLAIENQLGLKYFNGCTEDHTRKLFFGVQDQYSPSTPVTFGRTELKRLVETVGFSHTHFLFPFPDYKLPEILISEEAQTAAGLSLYNLLTQSHGRDYSGHRLKTFDEHLVWRAIERNGLIGDLANSFLIVASTDETNVLSVFHDPWLAKIYAASRKPAWASETTIRRNSSGLRVGKSGLGIANSKEIAVGSFTLSHQLSSDEPYLPGDLLLHKFQRLAPDGDLEKFAKLARQWLDFLLQGNAPGGVSLSDRLVPGHYLDCIPANLIVTDTGVLTMIDLEWHVREPIPLAWVILRGLVNTLYQCTFPDNFGHRNCQGVIAELLSLMDVDVKPATYEDVAVLETAFQEACRDDHLSRDDFRVALANAVPQRAPVERACEVEMLVARIEAYENSLSWRITRPLRYLARVLLGRK</sequence>
<dbReference type="PANTHER" id="PTHR43861">
    <property type="entry name" value="TRANS-ACONITATE 2-METHYLTRANSFERASE-RELATED"/>
    <property type="match status" value="1"/>
</dbReference>
<dbReference type="AlphaFoldDB" id="A0A080MBE0"/>
<dbReference type="GO" id="GO:0032259">
    <property type="term" value="P:methylation"/>
    <property type="evidence" value="ECO:0007669"/>
    <property type="project" value="UniProtKB-KW"/>
</dbReference>